<evidence type="ECO:0000313" key="8">
    <source>
        <dbReference type="Proteomes" id="UP001217089"/>
    </source>
</evidence>
<dbReference type="InterPro" id="IPR036322">
    <property type="entry name" value="WD40_repeat_dom_sf"/>
</dbReference>
<keyword evidence="3" id="KW-0862">Zinc</keyword>
<dbReference type="InterPro" id="IPR045841">
    <property type="entry name" value="E3_UBR4_N"/>
</dbReference>
<evidence type="ECO:0000313" key="7">
    <source>
        <dbReference type="EMBL" id="KAJ8300173.1"/>
    </source>
</evidence>
<keyword evidence="8" id="KW-1185">Reference proteome</keyword>
<reference evidence="7 8" key="1">
    <citation type="submission" date="2022-12" db="EMBL/GenBank/DDBJ databases">
        <title>Chromosome-level genome of Tegillarca granosa.</title>
        <authorList>
            <person name="Kim J."/>
        </authorList>
    </citation>
    <scope>NUCLEOTIDE SEQUENCE [LARGE SCALE GENOMIC DNA]</scope>
    <source>
        <strain evidence="7">Teg-2019</strain>
        <tissue evidence="7">Adductor muscle</tissue>
    </source>
</reference>
<dbReference type="Pfam" id="PF19423">
    <property type="entry name" value="E3_UBR4_N"/>
    <property type="match status" value="3"/>
</dbReference>
<evidence type="ECO:0000256" key="2">
    <source>
        <dbReference type="ARBA" id="ARBA00022771"/>
    </source>
</evidence>
<feature type="zinc finger region" description="UBR-type" evidence="4">
    <location>
        <begin position="401"/>
        <end position="470"/>
    </location>
</feature>
<evidence type="ECO:0000256" key="3">
    <source>
        <dbReference type="ARBA" id="ARBA00022833"/>
    </source>
</evidence>
<feature type="region of interest" description="Disordered" evidence="5">
    <location>
        <begin position="474"/>
        <end position="493"/>
    </location>
</feature>
<proteinExistence type="predicted"/>
<organism evidence="7 8">
    <name type="scientific">Tegillarca granosa</name>
    <name type="common">Malaysian cockle</name>
    <name type="synonym">Anadara granosa</name>
    <dbReference type="NCBI Taxonomy" id="220873"/>
    <lineage>
        <taxon>Eukaryota</taxon>
        <taxon>Metazoa</taxon>
        <taxon>Spiralia</taxon>
        <taxon>Lophotrochozoa</taxon>
        <taxon>Mollusca</taxon>
        <taxon>Bivalvia</taxon>
        <taxon>Autobranchia</taxon>
        <taxon>Pteriomorphia</taxon>
        <taxon>Arcoida</taxon>
        <taxon>Arcoidea</taxon>
        <taxon>Arcidae</taxon>
        <taxon>Tegillarca</taxon>
    </lineage>
</organism>
<feature type="domain" description="UBR-type" evidence="6">
    <location>
        <begin position="401"/>
        <end position="470"/>
    </location>
</feature>
<dbReference type="SMART" id="SM00396">
    <property type="entry name" value="ZnF_UBR1"/>
    <property type="match status" value="1"/>
</dbReference>
<dbReference type="EMBL" id="JARBDR010000919">
    <property type="protein sequence ID" value="KAJ8300173.1"/>
    <property type="molecule type" value="Genomic_DNA"/>
</dbReference>
<dbReference type="Pfam" id="PF02207">
    <property type="entry name" value="zf-UBR"/>
    <property type="match status" value="1"/>
</dbReference>
<feature type="region of interest" description="Disordered" evidence="5">
    <location>
        <begin position="353"/>
        <end position="395"/>
    </location>
</feature>
<dbReference type="PANTHER" id="PTHR21725">
    <property type="entry name" value="E3 UBIQUITIN-PROTEIN LIGASE UBR4"/>
    <property type="match status" value="1"/>
</dbReference>
<dbReference type="Proteomes" id="UP001217089">
    <property type="component" value="Unassembled WGS sequence"/>
</dbReference>
<evidence type="ECO:0000256" key="4">
    <source>
        <dbReference type="PROSITE-ProRule" id="PRU00508"/>
    </source>
</evidence>
<dbReference type="SUPFAM" id="SSF50978">
    <property type="entry name" value="WD40 repeat-like"/>
    <property type="match status" value="1"/>
</dbReference>
<comment type="caution">
    <text evidence="7">The sequence shown here is derived from an EMBL/GenBank/DDBJ whole genome shotgun (WGS) entry which is preliminary data.</text>
</comment>
<protein>
    <recommendedName>
        <fullName evidence="6">UBR-type domain-containing protein</fullName>
    </recommendedName>
</protein>
<dbReference type="CDD" id="cd19680">
    <property type="entry name" value="UBR-box_UBR4"/>
    <property type="match status" value="1"/>
</dbReference>
<dbReference type="InterPro" id="IPR045189">
    <property type="entry name" value="UBR4-like"/>
</dbReference>
<gene>
    <name evidence="7" type="ORF">KUTeg_021692</name>
</gene>
<dbReference type="PANTHER" id="PTHR21725:SF1">
    <property type="entry name" value="E3 UBIQUITIN-PROTEIN LIGASE UBR4"/>
    <property type="match status" value="1"/>
</dbReference>
<evidence type="ECO:0000259" key="6">
    <source>
        <dbReference type="PROSITE" id="PS51157"/>
    </source>
</evidence>
<evidence type="ECO:0000256" key="5">
    <source>
        <dbReference type="SAM" id="MobiDB-lite"/>
    </source>
</evidence>
<sequence>MGIKMAFSEINVFSHNNIMQESSSMHYNFMIVWRLLSCLPPSVQYVRLLESGTLQMSNAHVLHTLRWAPRIGQKVYTNFVKDCLVKQGLTTQQAESSLSTANKTSNNFNYDIRLAMNFIQDQVTMNYDIRLAMNFIQDQVALDEAFSNATGGNVTPTSPKPVAQGLEKVLGPIDSDQFLEKTYHYCISVCQDLVLNFSSKDIGLDEKVLLECLKFIENHLEKVPEKKAFQKFYSEEGGKLKLNPVSEKVSLAILQALIPMGERLLSTHNKDKSGFPELMMVMHTLAGAGQGTGHCIEFQAAIGWLDLCKSYLTEKEVKELITDTNSNKGLLDTLCCLLLFIGEILAALKRSSDRSGVTSPPVENEVPVAQEGDGDDWGEDLAQDDEDSAAEDSDEESLNNKLCTFTMTQKEFMNQHWYHCHTCKMVDGVGVCTVCAKVCHKDHDLTYAKFGSFFCDCGAKDDGSCKALVKRSADSGLDNSDNISGTSPFSMESMLPSSLRRRMSSPGPAEKSCDANKILEQVNKARESLSKQLEGSKEVLIMYLTVTLGSQEGAFENVRMNYSGDQGQQIRQLITAHMLRRVAMCVLASPHGKRQHLAVSHEKGKITILQLSALLKQADSSKRKLTLTRLASAPIPFTVMSITGNPCNEDYLAVCGLKDCHILTFTSSGSVADHLVLHPTLPTGNFIIKAVWLPEKYLIGKMFFLQIYDLGTDALSPQFFFLLPSGKIRDATFICTEEGRYMVLMASSGYIYTQLMDEGSSAKHGPFYITNVLEVKHPELKVMEIYDNMFHVRDNDCIINIYNNSCLLFCCLLQDVNGQVSGGGVSVYYSHALQLLFFSYTQGETVQICENRKVMN</sequence>
<feature type="compositionally biased region" description="Acidic residues" evidence="5">
    <location>
        <begin position="372"/>
        <end position="395"/>
    </location>
</feature>
<dbReference type="InterPro" id="IPR047509">
    <property type="entry name" value="UBR4-like_UBR-box"/>
</dbReference>
<keyword evidence="1" id="KW-0479">Metal-binding</keyword>
<keyword evidence="2" id="KW-0863">Zinc-finger</keyword>
<evidence type="ECO:0000256" key="1">
    <source>
        <dbReference type="ARBA" id="ARBA00022723"/>
    </source>
</evidence>
<accession>A0ABQ9E428</accession>
<name>A0ABQ9E428_TEGGR</name>
<dbReference type="PROSITE" id="PS51157">
    <property type="entry name" value="ZF_UBR"/>
    <property type="match status" value="1"/>
</dbReference>
<feature type="compositionally biased region" description="Polar residues" evidence="5">
    <location>
        <begin position="477"/>
        <end position="489"/>
    </location>
</feature>
<dbReference type="InterPro" id="IPR003126">
    <property type="entry name" value="Znf_UBR"/>
</dbReference>